<keyword evidence="2" id="KW-1133">Transmembrane helix</keyword>
<feature type="compositionally biased region" description="Basic and acidic residues" evidence="1">
    <location>
        <begin position="182"/>
        <end position="192"/>
    </location>
</feature>
<dbReference type="EMBL" id="NRRL01000173">
    <property type="protein sequence ID" value="MBK1671342.1"/>
    <property type="molecule type" value="Genomic_DNA"/>
</dbReference>
<feature type="transmembrane region" description="Helical" evidence="2">
    <location>
        <begin position="7"/>
        <end position="25"/>
    </location>
</feature>
<feature type="compositionally biased region" description="Low complexity" evidence="1">
    <location>
        <begin position="123"/>
        <end position="138"/>
    </location>
</feature>
<keyword evidence="2" id="KW-0812">Transmembrane</keyword>
<dbReference type="RefSeq" id="WP_200344101.1">
    <property type="nucleotide sequence ID" value="NZ_NRRL01000173.1"/>
</dbReference>
<feature type="transmembrane region" description="Helical" evidence="2">
    <location>
        <begin position="31"/>
        <end position="64"/>
    </location>
</feature>
<keyword evidence="2" id="KW-0472">Membrane</keyword>
<accession>A0ABS1DMK7</accession>
<protein>
    <submittedName>
        <fullName evidence="3">Uncharacterized protein</fullName>
    </submittedName>
</protein>
<dbReference type="Proteomes" id="UP001296873">
    <property type="component" value="Unassembled WGS sequence"/>
</dbReference>
<evidence type="ECO:0000256" key="2">
    <source>
        <dbReference type="SAM" id="Phobius"/>
    </source>
</evidence>
<evidence type="ECO:0000256" key="1">
    <source>
        <dbReference type="SAM" id="MobiDB-lite"/>
    </source>
</evidence>
<evidence type="ECO:0000313" key="3">
    <source>
        <dbReference type="EMBL" id="MBK1671342.1"/>
    </source>
</evidence>
<feature type="region of interest" description="Disordered" evidence="1">
    <location>
        <begin position="123"/>
        <end position="201"/>
    </location>
</feature>
<keyword evidence="4" id="KW-1185">Reference proteome</keyword>
<comment type="caution">
    <text evidence="3">The sequence shown here is derived from an EMBL/GenBank/DDBJ whole genome shotgun (WGS) entry which is preliminary data.</text>
</comment>
<sequence length="201" mass="21256">MFAATDILVFCVQIAVLLLVAGAFWRPVAAVVLLTSGLCGLAFALLGEGSSWLVVGAFAVFCAWRSLQVSFLQVKYAGLDVFSVKAPDKAPSETELLDRLVARMSELHVARRERAAAAKAAAATAPAATAEAAPETTALGGRRTRADRLSSRRLSRPAARRDLSGTTNPDAESDDVPALPHSPDDRKKRLDTSKTSPKAVA</sequence>
<organism evidence="3 4">
    <name type="scientific">Rhodovibrio sodomensis</name>
    <dbReference type="NCBI Taxonomy" id="1088"/>
    <lineage>
        <taxon>Bacteria</taxon>
        <taxon>Pseudomonadati</taxon>
        <taxon>Pseudomonadota</taxon>
        <taxon>Alphaproteobacteria</taxon>
        <taxon>Rhodospirillales</taxon>
        <taxon>Rhodovibrionaceae</taxon>
        <taxon>Rhodovibrio</taxon>
    </lineage>
</organism>
<name>A0ABS1DMK7_9PROT</name>
<reference evidence="3 4" key="1">
    <citation type="journal article" date="2020" name="Microorganisms">
        <title>Osmotic Adaptation and Compatible Solute Biosynthesis of Phototrophic Bacteria as Revealed from Genome Analyses.</title>
        <authorList>
            <person name="Imhoff J.F."/>
            <person name="Rahn T."/>
            <person name="Kunzel S."/>
            <person name="Keller A."/>
            <person name="Neulinger S.C."/>
        </authorList>
    </citation>
    <scope>NUCLEOTIDE SEQUENCE [LARGE SCALE GENOMIC DNA]</scope>
    <source>
        <strain evidence="3 4">DSM 9895</strain>
    </source>
</reference>
<proteinExistence type="predicted"/>
<evidence type="ECO:0000313" key="4">
    <source>
        <dbReference type="Proteomes" id="UP001296873"/>
    </source>
</evidence>
<gene>
    <name evidence="3" type="ORF">CKO28_25405</name>
</gene>